<feature type="transmembrane region" description="Helical" evidence="2">
    <location>
        <begin position="209"/>
        <end position="229"/>
    </location>
</feature>
<gene>
    <name evidence="3" type="ORF">ACFSBH_12705</name>
</gene>
<dbReference type="PANTHER" id="PTHR38434:SF1">
    <property type="entry name" value="BLL2549 PROTEIN"/>
    <property type="match status" value="1"/>
</dbReference>
<feature type="transmembrane region" description="Helical" evidence="2">
    <location>
        <begin position="561"/>
        <end position="582"/>
    </location>
</feature>
<feature type="transmembrane region" description="Helical" evidence="2">
    <location>
        <begin position="161"/>
        <end position="179"/>
    </location>
</feature>
<keyword evidence="4" id="KW-1185">Reference proteome</keyword>
<accession>A0ABW4HS65</accession>
<feature type="transmembrane region" description="Helical" evidence="2">
    <location>
        <begin position="317"/>
        <end position="335"/>
    </location>
</feature>
<feature type="transmembrane region" description="Helical" evidence="2">
    <location>
        <begin position="347"/>
        <end position="364"/>
    </location>
</feature>
<feature type="transmembrane region" description="Helical" evidence="2">
    <location>
        <begin position="133"/>
        <end position="155"/>
    </location>
</feature>
<feature type="transmembrane region" description="Helical" evidence="2">
    <location>
        <begin position="588"/>
        <end position="606"/>
    </location>
</feature>
<reference evidence="4" key="1">
    <citation type="journal article" date="2019" name="Int. J. Syst. Evol. Microbiol.">
        <title>The Global Catalogue of Microorganisms (GCM) 10K type strain sequencing project: providing services to taxonomists for standard genome sequencing and annotation.</title>
        <authorList>
            <consortium name="The Broad Institute Genomics Platform"/>
            <consortium name="The Broad Institute Genome Sequencing Center for Infectious Disease"/>
            <person name="Wu L."/>
            <person name="Ma J."/>
        </authorList>
    </citation>
    <scope>NUCLEOTIDE SEQUENCE [LARGE SCALE GENOMIC DNA]</scope>
    <source>
        <strain evidence="4">CGMCC 1.12376</strain>
    </source>
</reference>
<feature type="transmembrane region" description="Helical" evidence="2">
    <location>
        <begin position="236"/>
        <end position="257"/>
    </location>
</feature>
<organism evidence="3 4">
    <name type="scientific">Oceanobacillus luteolus</name>
    <dbReference type="NCBI Taxonomy" id="1274358"/>
    <lineage>
        <taxon>Bacteria</taxon>
        <taxon>Bacillati</taxon>
        <taxon>Bacillota</taxon>
        <taxon>Bacilli</taxon>
        <taxon>Bacillales</taxon>
        <taxon>Bacillaceae</taxon>
        <taxon>Oceanobacillus</taxon>
    </lineage>
</organism>
<dbReference type="RefSeq" id="WP_379597831.1">
    <property type="nucleotide sequence ID" value="NZ_JBHUDE010000103.1"/>
</dbReference>
<feature type="transmembrane region" description="Helical" evidence="2">
    <location>
        <begin position="533"/>
        <end position="552"/>
    </location>
</feature>
<feature type="transmembrane region" description="Helical" evidence="2">
    <location>
        <begin position="398"/>
        <end position="417"/>
    </location>
</feature>
<feature type="transmembrane region" description="Helical" evidence="2">
    <location>
        <begin position="105"/>
        <end position="121"/>
    </location>
</feature>
<feature type="region of interest" description="Disordered" evidence="1">
    <location>
        <begin position="25"/>
        <end position="59"/>
    </location>
</feature>
<keyword evidence="2" id="KW-0472">Membrane</keyword>
<sequence length="611" mass="69885">MENERIDKLEARILQLEKEVQQLKEEKNKPPILTNQEVPQPIKPVSTSIPKKPTVPKPETVKKEQTDWETLLGKVWLPRIFIFVLLLGVVWGFRIAVDAGWLNETNRIIIGFIVAVLFYYIGNKQIKRDRVALGKVLLVGFISTLLVTTFAMHILYDMIPLAVAFPLNVIWVAIGIYLSHLHRSQAMGVMFAVAGYLIPFLVAGSGTNATVVSVITYELIYYVALLWFAVRNQYRILFYVSTVFLHIVYIALLFTGSHVWDSAHIFLMTVGILIQHEVVFYTLLKGKIEKLRAFPVLFSGFIVTLTWAKIGFEIHDVAYLFTIYVLLTTIRYGWLAYHSNRKQQANLFSISTVAATFGISVLILDLVDSPYVSTSLFLIQGALAVYVGYTFQSKIQQIVGYVIYYLVALIIISDPFLLWWEDIMVWAILIGTLYFLVLFNLKRKDEMFFRVNIVAALLAHTIFLLELDYYNIAFGELYWMVIISSLIVLYRLTSKHMHTVMKQVYVGVNVIIHLAFISYLAGEWVTGMTNEVVFFTTIGWALYALGCVFIGVRRQHKETRLLGIGLILFTLLKLIFFDLAFISLATRAMLFVLLGFIGIVLSRFMYGKNKE</sequence>
<name>A0ABW4HS65_9BACI</name>
<keyword evidence="2" id="KW-1133">Transmembrane helix</keyword>
<evidence type="ECO:0000256" key="1">
    <source>
        <dbReference type="SAM" id="MobiDB-lite"/>
    </source>
</evidence>
<dbReference type="InterPro" id="IPR019286">
    <property type="entry name" value="DUF2339_TM"/>
</dbReference>
<feature type="transmembrane region" description="Helical" evidence="2">
    <location>
        <begin position="423"/>
        <end position="441"/>
    </location>
</feature>
<evidence type="ECO:0000313" key="4">
    <source>
        <dbReference type="Proteomes" id="UP001597221"/>
    </source>
</evidence>
<feature type="transmembrane region" description="Helical" evidence="2">
    <location>
        <begin position="291"/>
        <end position="311"/>
    </location>
</feature>
<dbReference type="Proteomes" id="UP001597221">
    <property type="component" value="Unassembled WGS sequence"/>
</dbReference>
<comment type="caution">
    <text evidence="3">The sequence shown here is derived from an EMBL/GenBank/DDBJ whole genome shotgun (WGS) entry which is preliminary data.</text>
</comment>
<evidence type="ECO:0000256" key="2">
    <source>
        <dbReference type="SAM" id="Phobius"/>
    </source>
</evidence>
<feature type="transmembrane region" description="Helical" evidence="2">
    <location>
        <begin position="471"/>
        <end position="492"/>
    </location>
</feature>
<evidence type="ECO:0000313" key="3">
    <source>
        <dbReference type="EMBL" id="MFD1608489.1"/>
    </source>
</evidence>
<feature type="transmembrane region" description="Helical" evidence="2">
    <location>
        <begin position="263"/>
        <end position="284"/>
    </location>
</feature>
<proteinExistence type="predicted"/>
<feature type="transmembrane region" description="Helical" evidence="2">
    <location>
        <begin position="448"/>
        <end position="465"/>
    </location>
</feature>
<dbReference type="Pfam" id="PF10101">
    <property type="entry name" value="DUF2339"/>
    <property type="match status" value="1"/>
</dbReference>
<keyword evidence="2" id="KW-0812">Transmembrane</keyword>
<feature type="transmembrane region" description="Helical" evidence="2">
    <location>
        <begin position="504"/>
        <end position="521"/>
    </location>
</feature>
<dbReference type="EMBL" id="JBHUDE010000103">
    <property type="protein sequence ID" value="MFD1608489.1"/>
    <property type="molecule type" value="Genomic_DNA"/>
</dbReference>
<protein>
    <submittedName>
        <fullName evidence="3">DUF2339 domain-containing protein</fullName>
    </submittedName>
</protein>
<feature type="transmembrane region" description="Helical" evidence="2">
    <location>
        <begin position="370"/>
        <end position="391"/>
    </location>
</feature>
<feature type="transmembrane region" description="Helical" evidence="2">
    <location>
        <begin position="186"/>
        <end position="203"/>
    </location>
</feature>
<feature type="transmembrane region" description="Helical" evidence="2">
    <location>
        <begin position="76"/>
        <end position="93"/>
    </location>
</feature>
<dbReference type="PANTHER" id="PTHR38434">
    <property type="entry name" value="BLL2549 PROTEIN"/>
    <property type="match status" value="1"/>
</dbReference>